<dbReference type="EMBL" id="VIEB01004782">
    <property type="protein sequence ID" value="TQD69131.1"/>
    <property type="molecule type" value="Genomic_DNA"/>
</dbReference>
<keyword evidence="2" id="KW-1185">Reference proteome</keyword>
<sequence>MISTIPATAGLKVDLNRFLITSGNANVLIFWDQKRDDNLSESCDGNMKTYFFTVNLDP</sequence>
<evidence type="ECO:0000313" key="1">
    <source>
        <dbReference type="EMBL" id="TQD69131.1"/>
    </source>
</evidence>
<organism evidence="1 2">
    <name type="scientific">Malus baccata</name>
    <name type="common">Siberian crab apple</name>
    <name type="synonym">Pyrus baccata</name>
    <dbReference type="NCBI Taxonomy" id="106549"/>
    <lineage>
        <taxon>Eukaryota</taxon>
        <taxon>Viridiplantae</taxon>
        <taxon>Streptophyta</taxon>
        <taxon>Embryophyta</taxon>
        <taxon>Tracheophyta</taxon>
        <taxon>Spermatophyta</taxon>
        <taxon>Magnoliopsida</taxon>
        <taxon>eudicotyledons</taxon>
        <taxon>Gunneridae</taxon>
        <taxon>Pentapetalae</taxon>
        <taxon>rosids</taxon>
        <taxon>fabids</taxon>
        <taxon>Rosales</taxon>
        <taxon>Rosaceae</taxon>
        <taxon>Amygdaloideae</taxon>
        <taxon>Maleae</taxon>
        <taxon>Malus</taxon>
    </lineage>
</organism>
<name>A0A540K4H4_MALBA</name>
<comment type="caution">
    <text evidence="1">The sequence shown here is derived from an EMBL/GenBank/DDBJ whole genome shotgun (WGS) entry which is preliminary data.</text>
</comment>
<evidence type="ECO:0000313" key="2">
    <source>
        <dbReference type="Proteomes" id="UP000315295"/>
    </source>
</evidence>
<reference evidence="1 2" key="1">
    <citation type="journal article" date="2019" name="G3 (Bethesda)">
        <title>Sequencing of a Wild Apple (Malus baccata) Genome Unravels the Differences Between Cultivated and Wild Apple Species Regarding Disease Resistance and Cold Tolerance.</title>
        <authorList>
            <person name="Chen X."/>
        </authorList>
    </citation>
    <scope>NUCLEOTIDE SEQUENCE [LARGE SCALE GENOMIC DNA]</scope>
    <source>
        <strain evidence="2">cv. Shandingzi</strain>
        <tissue evidence="1">Leaves</tissue>
    </source>
</reference>
<gene>
    <name evidence="1" type="ORF">C1H46_045336</name>
</gene>
<protein>
    <submittedName>
        <fullName evidence="1">Uncharacterized protein</fullName>
    </submittedName>
</protein>
<proteinExistence type="predicted"/>
<accession>A0A540K4H4</accession>
<dbReference type="AlphaFoldDB" id="A0A540K4H4"/>
<dbReference type="Proteomes" id="UP000315295">
    <property type="component" value="Unassembled WGS sequence"/>
</dbReference>